<evidence type="ECO:0000313" key="3">
    <source>
        <dbReference type="Proteomes" id="UP001341840"/>
    </source>
</evidence>
<comment type="caution">
    <text evidence="2">The sequence shown here is derived from an EMBL/GenBank/DDBJ whole genome shotgun (WGS) entry which is preliminary data.</text>
</comment>
<sequence>MEIDEGEKASKKTHVTTELAEAENGRGDEQIEMERGLRMCNCLRLHQRRQE</sequence>
<name>A0ABU6RDN2_9FABA</name>
<organism evidence="2 3">
    <name type="scientific">Stylosanthes scabra</name>
    <dbReference type="NCBI Taxonomy" id="79078"/>
    <lineage>
        <taxon>Eukaryota</taxon>
        <taxon>Viridiplantae</taxon>
        <taxon>Streptophyta</taxon>
        <taxon>Embryophyta</taxon>
        <taxon>Tracheophyta</taxon>
        <taxon>Spermatophyta</taxon>
        <taxon>Magnoliopsida</taxon>
        <taxon>eudicotyledons</taxon>
        <taxon>Gunneridae</taxon>
        <taxon>Pentapetalae</taxon>
        <taxon>rosids</taxon>
        <taxon>fabids</taxon>
        <taxon>Fabales</taxon>
        <taxon>Fabaceae</taxon>
        <taxon>Papilionoideae</taxon>
        <taxon>50 kb inversion clade</taxon>
        <taxon>dalbergioids sensu lato</taxon>
        <taxon>Dalbergieae</taxon>
        <taxon>Pterocarpus clade</taxon>
        <taxon>Stylosanthes</taxon>
    </lineage>
</organism>
<dbReference type="Proteomes" id="UP001341840">
    <property type="component" value="Unassembled WGS sequence"/>
</dbReference>
<proteinExistence type="predicted"/>
<evidence type="ECO:0000313" key="2">
    <source>
        <dbReference type="EMBL" id="MED6122102.1"/>
    </source>
</evidence>
<dbReference type="EMBL" id="JASCZI010030388">
    <property type="protein sequence ID" value="MED6122102.1"/>
    <property type="molecule type" value="Genomic_DNA"/>
</dbReference>
<feature type="compositionally biased region" description="Basic and acidic residues" evidence="1">
    <location>
        <begin position="1"/>
        <end position="10"/>
    </location>
</feature>
<feature type="region of interest" description="Disordered" evidence="1">
    <location>
        <begin position="1"/>
        <end position="30"/>
    </location>
</feature>
<keyword evidence="3" id="KW-1185">Reference proteome</keyword>
<evidence type="ECO:0000256" key="1">
    <source>
        <dbReference type="SAM" id="MobiDB-lite"/>
    </source>
</evidence>
<accession>A0ABU6RDN2</accession>
<reference evidence="2 3" key="1">
    <citation type="journal article" date="2023" name="Plants (Basel)">
        <title>Bridging the Gap: Combining Genomics and Transcriptomics Approaches to Understand Stylosanthes scabra, an Orphan Legume from the Brazilian Caatinga.</title>
        <authorList>
            <person name="Ferreira-Neto J.R.C."/>
            <person name="da Silva M.D."/>
            <person name="Binneck E."/>
            <person name="de Melo N.F."/>
            <person name="da Silva R.H."/>
            <person name="de Melo A.L.T.M."/>
            <person name="Pandolfi V."/>
            <person name="Bustamante F.O."/>
            <person name="Brasileiro-Vidal A.C."/>
            <person name="Benko-Iseppon A.M."/>
        </authorList>
    </citation>
    <scope>NUCLEOTIDE SEQUENCE [LARGE SCALE GENOMIC DNA]</scope>
    <source>
        <tissue evidence="2">Leaves</tissue>
    </source>
</reference>
<protein>
    <submittedName>
        <fullName evidence="2">Uncharacterized protein</fullName>
    </submittedName>
</protein>
<gene>
    <name evidence="2" type="ORF">PIB30_036616</name>
</gene>